<keyword evidence="1" id="KW-1133">Transmembrane helix</keyword>
<dbReference type="EMBL" id="JBCGBO010000003">
    <property type="protein sequence ID" value="KAK9213805.1"/>
    <property type="molecule type" value="Genomic_DNA"/>
</dbReference>
<sequence length="67" mass="7510">MQLLPVDNWTNLERFALDLATLLFILVCFEVNLHVDMVDVSFGSISIRSNSVRACVICSVFCKCGLE</sequence>
<keyword evidence="1" id="KW-0812">Transmembrane</keyword>
<accession>A0AAP0MPA4</accession>
<dbReference type="Proteomes" id="UP001428341">
    <property type="component" value="Unassembled WGS sequence"/>
</dbReference>
<evidence type="ECO:0000313" key="2">
    <source>
        <dbReference type="EMBL" id="KAK9213805.1"/>
    </source>
</evidence>
<evidence type="ECO:0000256" key="1">
    <source>
        <dbReference type="SAM" id="Phobius"/>
    </source>
</evidence>
<keyword evidence="1" id="KW-0472">Membrane</keyword>
<name>A0AAP0MPA4_9ROSI</name>
<evidence type="ECO:0000313" key="3">
    <source>
        <dbReference type="Proteomes" id="UP001428341"/>
    </source>
</evidence>
<feature type="transmembrane region" description="Helical" evidence="1">
    <location>
        <begin position="15"/>
        <end position="35"/>
    </location>
</feature>
<comment type="caution">
    <text evidence="2">The sequence shown here is derived from an EMBL/GenBank/DDBJ whole genome shotgun (WGS) entry which is preliminary data.</text>
</comment>
<dbReference type="AlphaFoldDB" id="A0AAP0MPA4"/>
<gene>
    <name evidence="2" type="ORF">WN944_005790</name>
</gene>
<proteinExistence type="predicted"/>
<keyword evidence="3" id="KW-1185">Reference proteome</keyword>
<protein>
    <submittedName>
        <fullName evidence="2">Uncharacterized protein</fullName>
    </submittedName>
</protein>
<reference evidence="2 3" key="1">
    <citation type="submission" date="2024-05" db="EMBL/GenBank/DDBJ databases">
        <title>Haplotype-resolved chromosome-level genome assembly of Huyou (Citrus changshanensis).</title>
        <authorList>
            <person name="Miao C."/>
            <person name="Chen W."/>
            <person name="Wu Y."/>
            <person name="Wang L."/>
            <person name="Zhao S."/>
            <person name="Grierson D."/>
            <person name="Xu C."/>
            <person name="Chen K."/>
        </authorList>
    </citation>
    <scope>NUCLEOTIDE SEQUENCE [LARGE SCALE GENOMIC DNA]</scope>
    <source>
        <strain evidence="2">01-14</strain>
        <tissue evidence="2">Leaf</tissue>
    </source>
</reference>
<organism evidence="2 3">
    <name type="scientific">Citrus x changshan-huyou</name>
    <dbReference type="NCBI Taxonomy" id="2935761"/>
    <lineage>
        <taxon>Eukaryota</taxon>
        <taxon>Viridiplantae</taxon>
        <taxon>Streptophyta</taxon>
        <taxon>Embryophyta</taxon>
        <taxon>Tracheophyta</taxon>
        <taxon>Spermatophyta</taxon>
        <taxon>Magnoliopsida</taxon>
        <taxon>eudicotyledons</taxon>
        <taxon>Gunneridae</taxon>
        <taxon>Pentapetalae</taxon>
        <taxon>rosids</taxon>
        <taxon>malvids</taxon>
        <taxon>Sapindales</taxon>
        <taxon>Rutaceae</taxon>
        <taxon>Aurantioideae</taxon>
        <taxon>Citrus</taxon>
    </lineage>
</organism>